<evidence type="ECO:0000256" key="5">
    <source>
        <dbReference type="SAM" id="Phobius"/>
    </source>
</evidence>
<comment type="subcellular location">
    <subcellularLocation>
        <location evidence="1">Membrane</location>
        <topology evidence="1">Multi-pass membrane protein</topology>
    </subcellularLocation>
</comment>
<keyword evidence="3 5" id="KW-1133">Transmembrane helix</keyword>
<gene>
    <name evidence="7" type="ORF">Pa4123_65460</name>
</gene>
<comment type="caution">
    <text evidence="7">The sequence shown here is derived from an EMBL/GenBank/DDBJ whole genome shotgun (WGS) entry which is preliminary data.</text>
</comment>
<feature type="transmembrane region" description="Helical" evidence="5">
    <location>
        <begin position="6"/>
        <end position="30"/>
    </location>
</feature>
<evidence type="ECO:0000256" key="4">
    <source>
        <dbReference type="ARBA" id="ARBA00023136"/>
    </source>
</evidence>
<feature type="transmembrane region" description="Helical" evidence="5">
    <location>
        <begin position="91"/>
        <end position="112"/>
    </location>
</feature>
<proteinExistence type="predicted"/>
<evidence type="ECO:0000256" key="2">
    <source>
        <dbReference type="ARBA" id="ARBA00022692"/>
    </source>
</evidence>
<accession>A0ABQ5R4E1</accession>
<feature type="transmembrane region" description="Helical" evidence="5">
    <location>
        <begin position="148"/>
        <end position="168"/>
    </location>
</feature>
<evidence type="ECO:0000256" key="3">
    <source>
        <dbReference type="ARBA" id="ARBA00022989"/>
    </source>
</evidence>
<dbReference type="Pfam" id="PF01794">
    <property type="entry name" value="Ferric_reduct"/>
    <property type="match status" value="1"/>
</dbReference>
<evidence type="ECO:0000313" key="7">
    <source>
        <dbReference type="EMBL" id="GLI01270.1"/>
    </source>
</evidence>
<dbReference type="EMBL" id="BSDI01000042">
    <property type="protein sequence ID" value="GLI01270.1"/>
    <property type="molecule type" value="Genomic_DNA"/>
</dbReference>
<dbReference type="InterPro" id="IPR013130">
    <property type="entry name" value="Fe3_Rdtase_TM_dom"/>
</dbReference>
<evidence type="ECO:0000259" key="6">
    <source>
        <dbReference type="Pfam" id="PF01794"/>
    </source>
</evidence>
<keyword evidence="8" id="KW-1185">Reference proteome</keyword>
<feature type="domain" description="Ferric oxidoreductase" evidence="6">
    <location>
        <begin position="13"/>
        <end position="134"/>
    </location>
</feature>
<sequence>MDEINLWYVARATGMVSLLLLTGTVLLGIMGPMKVGTATWPRFALAGLHRNISLLTLALVLVHVVSIAVDEYVPITFTDAVVPFMSAFEPLWLGLGAIAFDLMLALLITSLLRPRINPRLWRSVHWFAYICWPVALAHTIGIGTDAAAGWALIVSVLCALAVLAGAVWRVTPRLKSLKTSRAS</sequence>
<name>A0ABQ5R4E1_9ACTN</name>
<dbReference type="RefSeq" id="WP_281902167.1">
    <property type="nucleotide sequence ID" value="NZ_BSDI01000042.1"/>
</dbReference>
<organism evidence="7 8">
    <name type="scientific">Phytohabitans aurantiacus</name>
    <dbReference type="NCBI Taxonomy" id="3016789"/>
    <lineage>
        <taxon>Bacteria</taxon>
        <taxon>Bacillati</taxon>
        <taxon>Actinomycetota</taxon>
        <taxon>Actinomycetes</taxon>
        <taxon>Micromonosporales</taxon>
        <taxon>Micromonosporaceae</taxon>
    </lineage>
</organism>
<reference evidence="7" key="1">
    <citation type="submission" date="2022-12" db="EMBL/GenBank/DDBJ databases">
        <title>New Phytohabitans aurantiacus sp. RD004123 nov., an actinomycete isolated from soil.</title>
        <authorList>
            <person name="Triningsih D.W."/>
            <person name="Harunari E."/>
            <person name="Igarashi Y."/>
        </authorList>
    </citation>
    <scope>NUCLEOTIDE SEQUENCE</scope>
    <source>
        <strain evidence="7">RD004123</strain>
    </source>
</reference>
<evidence type="ECO:0000256" key="1">
    <source>
        <dbReference type="ARBA" id="ARBA00004141"/>
    </source>
</evidence>
<dbReference type="Proteomes" id="UP001144280">
    <property type="component" value="Unassembled WGS sequence"/>
</dbReference>
<keyword evidence="4 5" id="KW-0472">Membrane</keyword>
<feature type="transmembrane region" description="Helical" evidence="5">
    <location>
        <begin position="124"/>
        <end position="142"/>
    </location>
</feature>
<protein>
    <submittedName>
        <fullName evidence="7">Ferric reductase</fullName>
    </submittedName>
</protein>
<evidence type="ECO:0000313" key="8">
    <source>
        <dbReference type="Proteomes" id="UP001144280"/>
    </source>
</evidence>
<feature type="transmembrane region" description="Helical" evidence="5">
    <location>
        <begin position="51"/>
        <end position="69"/>
    </location>
</feature>
<keyword evidence="2 5" id="KW-0812">Transmembrane</keyword>